<evidence type="ECO:0000313" key="2">
    <source>
        <dbReference type="EMBL" id="OIP97587.1"/>
    </source>
</evidence>
<dbReference type="EMBL" id="MNZT01000052">
    <property type="protein sequence ID" value="OIP97587.1"/>
    <property type="molecule type" value="Genomic_DNA"/>
</dbReference>
<organism evidence="2 3">
    <name type="scientific">Candidatus Wirthbacteria bacterium CG2_30_54_11</name>
    <dbReference type="NCBI Taxonomy" id="1817892"/>
    <lineage>
        <taxon>Bacteria</taxon>
        <taxon>Candidatus Wirthbacteria</taxon>
    </lineage>
</organism>
<comment type="caution">
    <text evidence="2">The sequence shown here is derived from an EMBL/GenBank/DDBJ whole genome shotgun (WGS) entry which is preliminary data.</text>
</comment>
<keyword evidence="1" id="KW-0812">Transmembrane</keyword>
<feature type="transmembrane region" description="Helical" evidence="1">
    <location>
        <begin position="6"/>
        <end position="22"/>
    </location>
</feature>
<protein>
    <recommendedName>
        <fullName evidence="4">YggT family protein</fullName>
    </recommendedName>
</protein>
<keyword evidence="1" id="KW-1133">Transmembrane helix</keyword>
<keyword evidence="1" id="KW-0472">Membrane</keyword>
<dbReference type="Proteomes" id="UP000183245">
    <property type="component" value="Unassembled WGS sequence"/>
</dbReference>
<sequence>MEYVVYFLFGILDIFLGFRLLLKLMGASTSSGFVNAVYGFTRGFILPFEGIFRTGRTGGIETAAVFEPATLIALIVYGAAAWGIVQLVRIVSGQRQESD</sequence>
<evidence type="ECO:0000256" key="1">
    <source>
        <dbReference type="SAM" id="Phobius"/>
    </source>
</evidence>
<dbReference type="STRING" id="1817892.AUK40_02965"/>
<evidence type="ECO:0000313" key="3">
    <source>
        <dbReference type="Proteomes" id="UP000183245"/>
    </source>
</evidence>
<reference evidence="2 3" key="1">
    <citation type="journal article" date="2016" name="Environ. Microbiol.">
        <title>Genomic resolution of a cold subsurface aquifer community provides metabolic insights for novel microbes adapted to high CO concentrations.</title>
        <authorList>
            <person name="Probst A.J."/>
            <person name="Castelle C.J."/>
            <person name="Singh A."/>
            <person name="Brown C.T."/>
            <person name="Anantharaman K."/>
            <person name="Sharon I."/>
            <person name="Hug L.A."/>
            <person name="Burstein D."/>
            <person name="Emerson J.B."/>
            <person name="Thomas B.C."/>
            <person name="Banfield J.F."/>
        </authorList>
    </citation>
    <scope>NUCLEOTIDE SEQUENCE [LARGE SCALE GENOMIC DNA]</scope>
    <source>
        <strain evidence="2">CG2_30_54_11</strain>
    </source>
</reference>
<evidence type="ECO:0008006" key="4">
    <source>
        <dbReference type="Google" id="ProtNLM"/>
    </source>
</evidence>
<gene>
    <name evidence="2" type="ORF">AUK40_02965</name>
</gene>
<name>A0A1J5ILI7_9BACT</name>
<accession>A0A1J5ILI7</accession>
<dbReference type="AlphaFoldDB" id="A0A1J5ILI7"/>
<feature type="transmembrane region" description="Helical" evidence="1">
    <location>
        <begin position="72"/>
        <end position="91"/>
    </location>
</feature>
<proteinExistence type="predicted"/>